<sequence>MLPLIHQILFFVFALIAGAFGLWGFYRLYLRVRRGRPDQELRADQPLARLWYALRVTLTQERTFRKRRALSVFHSLIFYGFVFYLLVNIIDGLEGYVHFNIASTHPLGATYNFLADLLSVLVLVGVVAFVIRRYFAPARRDFRFNEKTLLHPNVKRGAITRDSVIVSSFILFHVGSRLIGNGAKMAELGGDPYQPFSSALGALFTPETAEGWRIFGYWGALGSVLAFLAYFPYTKHIHIFAAPVNYFFKRDRVSGELPPMKVDLEAAESSEHGPEMGAQFMEDLAWPRLLDAYACIQCNRCQDVCPASGTGKALSPAALEINKRMELNVIAAHPSPFTLKTAAFEQGAPSSRPLLEFAISPEAVWACTTCGACMEVCPVQDEQMLDIIDIRRRQVMVEGEFPPQLQSAFRGMERAKNPWGISHEKRMEWAEGLRVPTTLENPQPDVLYWVGCAAAYDPGAQKTARAFVQLLDRAGVNYAVLGKQEACTGDSARRAGNEYLYQQLAEQNVETLNEVRPKLIVATCPHCMNAIGNEYRQIGGNYQVMHHTQYLETLVGQGRLETSRLDEAVTYHDPCYLGRHNGVYDAPREVIRSMGLEILELERSREASFCCGAGGAQFWKEEEEGHERISDNRFKEIQRRLDQAKAGKTLAVGCPFCKSMMNSTPSKAQAEGIVVKDVAELLLESVQRARGEALSPEAAEPEAPAEIEAQFAPLISETPASNFIPEPRHDDPPFANAAYEEPGTTTAEVEAAQAAGEHLGDRPGSGEVTPPTTGERKKWSPKGKSADDVSSGAPTAQDLPETPGEAPVPRQKWAPARSGSAATPSPSPEASGSTAAPEPSGTLAIPAEAPRKKWSPKGAPILTSQEAPESTPGPSATTAAPGAGERPKWKPRQATAVSVPGQVEVAADAPGTPLTPEERHAVALTPDPTVDDAMTSGAPSAAETFSSESSPASQNETSPSVPTGNASVSGGPAQDAPRKKWTPKRKD</sequence>
<evidence type="ECO:0000313" key="9">
    <source>
        <dbReference type="EMBL" id="AFZ69153.1"/>
    </source>
</evidence>
<reference evidence="10" key="1">
    <citation type="submission" date="2012-03" db="EMBL/GenBank/DDBJ databases">
        <title>Complete sequence of chromosome of Deinococcus peraridilitoris DSM 19664.</title>
        <authorList>
            <person name="Lucas S."/>
            <person name="Copeland A."/>
            <person name="Lapidus A."/>
            <person name="Glavina del Rio T."/>
            <person name="Dalin E."/>
            <person name="Tice H."/>
            <person name="Bruce D."/>
            <person name="Goodwin L."/>
            <person name="Pitluck S."/>
            <person name="Peters L."/>
            <person name="Mikhailova N."/>
            <person name="Lu M."/>
            <person name="Kyrpides N."/>
            <person name="Mavromatis K."/>
            <person name="Ivanova N."/>
            <person name="Brettin T."/>
            <person name="Detter J.C."/>
            <person name="Han C."/>
            <person name="Larimer F."/>
            <person name="Land M."/>
            <person name="Hauser L."/>
            <person name="Markowitz V."/>
            <person name="Cheng J.-F."/>
            <person name="Hugenholtz P."/>
            <person name="Woyke T."/>
            <person name="Wu D."/>
            <person name="Pukall R."/>
            <person name="Steenblock K."/>
            <person name="Brambilla E."/>
            <person name="Klenk H.-P."/>
            <person name="Eisen J.A."/>
        </authorList>
    </citation>
    <scope>NUCLEOTIDE SEQUENCE [LARGE SCALE GENOMIC DNA]</scope>
    <source>
        <strain evidence="10">DSM 19664 / LMG 22246 / CIP 109416 / KR-200</strain>
    </source>
</reference>
<evidence type="ECO:0000256" key="4">
    <source>
        <dbReference type="ARBA" id="ARBA00023004"/>
    </source>
</evidence>
<feature type="transmembrane region" description="Helical" evidence="7">
    <location>
        <begin position="69"/>
        <end position="90"/>
    </location>
</feature>
<evidence type="ECO:0000313" key="10">
    <source>
        <dbReference type="Proteomes" id="UP000010467"/>
    </source>
</evidence>
<dbReference type="PANTHER" id="PTHR43255:SF1">
    <property type="entry name" value="IRON-SULFUR-BINDING OXIDOREDUCTASE FADF-RELATED"/>
    <property type="match status" value="1"/>
</dbReference>
<evidence type="ECO:0000256" key="6">
    <source>
        <dbReference type="SAM" id="MobiDB-lite"/>
    </source>
</evidence>
<keyword evidence="10" id="KW-1185">Reference proteome</keyword>
<protein>
    <submittedName>
        <fullName evidence="9">Fe-S oxidoreductase</fullName>
    </submittedName>
</protein>
<dbReference type="Gene3D" id="1.10.1060.10">
    <property type="entry name" value="Alpha-helical ferredoxin"/>
    <property type="match status" value="1"/>
</dbReference>
<keyword evidence="5" id="KW-0411">Iron-sulfur</keyword>
<dbReference type="InterPro" id="IPR036197">
    <property type="entry name" value="NarG-like_sf"/>
</dbReference>
<feature type="transmembrane region" description="Helical" evidence="7">
    <location>
        <begin position="110"/>
        <end position="131"/>
    </location>
</feature>
<feature type="domain" description="4Fe-4S ferredoxin-type" evidence="8">
    <location>
        <begin position="286"/>
        <end position="316"/>
    </location>
</feature>
<feature type="compositionally biased region" description="Low complexity" evidence="6">
    <location>
        <begin position="867"/>
        <end position="884"/>
    </location>
</feature>
<dbReference type="Pfam" id="PF02754">
    <property type="entry name" value="CCG"/>
    <property type="match status" value="2"/>
</dbReference>
<feature type="region of interest" description="Disordered" evidence="6">
    <location>
        <begin position="719"/>
        <end position="987"/>
    </location>
</feature>
<dbReference type="eggNOG" id="COG0247">
    <property type="taxonomic scope" value="Bacteria"/>
</dbReference>
<dbReference type="STRING" id="937777.Deipe_3727"/>
<dbReference type="PANTHER" id="PTHR43255">
    <property type="entry name" value="IRON-SULFUR-BINDING OXIDOREDUCTASE FADF-RELATED-RELATED"/>
    <property type="match status" value="1"/>
</dbReference>
<dbReference type="Proteomes" id="UP000010467">
    <property type="component" value="Chromosome"/>
</dbReference>
<feature type="compositionally biased region" description="Polar residues" evidence="6">
    <location>
        <begin position="943"/>
        <end position="968"/>
    </location>
</feature>
<dbReference type="PROSITE" id="PS00198">
    <property type="entry name" value="4FE4S_FER_1"/>
    <property type="match status" value="1"/>
</dbReference>
<dbReference type="KEGG" id="dpd:Deipe_3727"/>
<feature type="transmembrane region" description="Helical" evidence="7">
    <location>
        <begin position="214"/>
        <end position="233"/>
    </location>
</feature>
<keyword evidence="4" id="KW-0408">Iron</keyword>
<feature type="transmembrane region" description="Helical" evidence="7">
    <location>
        <begin position="6"/>
        <end position="26"/>
    </location>
</feature>
<evidence type="ECO:0000259" key="8">
    <source>
        <dbReference type="PROSITE" id="PS51379"/>
    </source>
</evidence>
<keyword evidence="2" id="KW-0479">Metal-binding</keyword>
<evidence type="ECO:0000256" key="7">
    <source>
        <dbReference type="SAM" id="Phobius"/>
    </source>
</evidence>
<keyword evidence="3" id="KW-0560">Oxidoreductase</keyword>
<evidence type="ECO:0000256" key="5">
    <source>
        <dbReference type="ARBA" id="ARBA00023014"/>
    </source>
</evidence>
<dbReference type="Gene3D" id="1.20.950.20">
    <property type="entry name" value="Transmembrane di-heme cytochromes, Chain C"/>
    <property type="match status" value="1"/>
</dbReference>
<feature type="domain" description="4Fe-4S ferredoxin-type" evidence="8">
    <location>
        <begin position="355"/>
        <end position="387"/>
    </location>
</feature>
<keyword evidence="7" id="KW-0812">Transmembrane</keyword>
<dbReference type="InterPro" id="IPR017900">
    <property type="entry name" value="4Fe4S_Fe_S_CS"/>
</dbReference>
<feature type="compositionally biased region" description="Low complexity" evidence="6">
    <location>
        <begin position="814"/>
        <end position="840"/>
    </location>
</feature>
<name>L0A5J9_DEIPD</name>
<dbReference type="SUPFAM" id="SSF103501">
    <property type="entry name" value="Respiratory nitrate reductase 1 gamma chain"/>
    <property type="match status" value="2"/>
</dbReference>
<dbReference type="InterPro" id="IPR004017">
    <property type="entry name" value="Cys_rich_dom"/>
</dbReference>
<keyword evidence="7" id="KW-0472">Membrane</keyword>
<keyword evidence="1" id="KW-0004">4Fe-4S</keyword>
<dbReference type="GO" id="GO:0016491">
    <property type="term" value="F:oxidoreductase activity"/>
    <property type="evidence" value="ECO:0007669"/>
    <property type="project" value="UniProtKB-KW"/>
</dbReference>
<dbReference type="AlphaFoldDB" id="L0A5J9"/>
<evidence type="ECO:0000256" key="1">
    <source>
        <dbReference type="ARBA" id="ARBA00022485"/>
    </source>
</evidence>
<dbReference type="InterPro" id="IPR017896">
    <property type="entry name" value="4Fe4S_Fe-S-bd"/>
</dbReference>
<evidence type="ECO:0000256" key="3">
    <source>
        <dbReference type="ARBA" id="ARBA00023002"/>
    </source>
</evidence>
<dbReference type="HOGENOM" id="CLU_005304_0_0_0"/>
<dbReference type="GO" id="GO:0005886">
    <property type="term" value="C:plasma membrane"/>
    <property type="evidence" value="ECO:0007669"/>
    <property type="project" value="TreeGrafter"/>
</dbReference>
<dbReference type="EMBL" id="CP003382">
    <property type="protein sequence ID" value="AFZ69153.1"/>
    <property type="molecule type" value="Genomic_DNA"/>
</dbReference>
<accession>L0A5J9</accession>
<gene>
    <name evidence="9" type="ordered locus">Deipe_3727</name>
</gene>
<keyword evidence="7" id="KW-1133">Transmembrane helix</keyword>
<dbReference type="OrthoDB" id="9794954at2"/>
<proteinExistence type="predicted"/>
<dbReference type="RefSeq" id="WP_015237449.1">
    <property type="nucleotide sequence ID" value="NC_019793.1"/>
</dbReference>
<dbReference type="PATRIC" id="fig|937777.3.peg.3737"/>
<organism evidence="9 10">
    <name type="scientific">Deinococcus peraridilitoris (strain DSM 19664 / LMG 22246 / CIP 109416 / KR-200)</name>
    <dbReference type="NCBI Taxonomy" id="937777"/>
    <lineage>
        <taxon>Bacteria</taxon>
        <taxon>Thermotogati</taxon>
        <taxon>Deinococcota</taxon>
        <taxon>Deinococci</taxon>
        <taxon>Deinococcales</taxon>
        <taxon>Deinococcaceae</taxon>
        <taxon>Deinococcus</taxon>
    </lineage>
</organism>
<feature type="compositionally biased region" description="Low complexity" evidence="6">
    <location>
        <begin position="744"/>
        <end position="757"/>
    </location>
</feature>
<dbReference type="InterPro" id="IPR051460">
    <property type="entry name" value="HdrC_iron-sulfur_subunit"/>
</dbReference>
<dbReference type="Pfam" id="PF13187">
    <property type="entry name" value="Fer4_9"/>
    <property type="match status" value="1"/>
</dbReference>
<dbReference type="GO" id="GO:0051539">
    <property type="term" value="F:4 iron, 4 sulfur cluster binding"/>
    <property type="evidence" value="ECO:0007669"/>
    <property type="project" value="UniProtKB-KW"/>
</dbReference>
<dbReference type="InterPro" id="IPR009051">
    <property type="entry name" value="Helical_ferredxn"/>
</dbReference>
<dbReference type="PROSITE" id="PS51379">
    <property type="entry name" value="4FE4S_FER_2"/>
    <property type="match status" value="2"/>
</dbReference>
<evidence type="ECO:0000256" key="2">
    <source>
        <dbReference type="ARBA" id="ARBA00022723"/>
    </source>
</evidence>
<dbReference type="GO" id="GO:0046872">
    <property type="term" value="F:metal ion binding"/>
    <property type="evidence" value="ECO:0007669"/>
    <property type="project" value="UniProtKB-KW"/>
</dbReference>
<dbReference type="SUPFAM" id="SSF46548">
    <property type="entry name" value="alpha-helical ferredoxin"/>
    <property type="match status" value="1"/>
</dbReference>